<evidence type="ECO:0000313" key="3">
    <source>
        <dbReference type="Proteomes" id="UP000018958"/>
    </source>
</evidence>
<feature type="compositionally biased region" description="Low complexity" evidence="1">
    <location>
        <begin position="90"/>
        <end position="105"/>
    </location>
</feature>
<proteinExistence type="predicted"/>
<organism evidence="2 3">
    <name type="scientific">Phytophthora nicotianae CJ01A1</name>
    <dbReference type="NCBI Taxonomy" id="1317063"/>
    <lineage>
        <taxon>Eukaryota</taxon>
        <taxon>Sar</taxon>
        <taxon>Stramenopiles</taxon>
        <taxon>Oomycota</taxon>
        <taxon>Peronosporomycetes</taxon>
        <taxon>Peronosporales</taxon>
        <taxon>Peronosporaceae</taxon>
        <taxon>Phytophthora</taxon>
    </lineage>
</organism>
<dbReference type="AlphaFoldDB" id="W2VPY2"/>
<accession>W2VPY2</accession>
<comment type="caution">
    <text evidence="2">The sequence shown here is derived from an EMBL/GenBank/DDBJ whole genome shotgun (WGS) entry which is preliminary data.</text>
</comment>
<dbReference type="EMBL" id="ANIX01005477">
    <property type="protein sequence ID" value="ETO99488.1"/>
    <property type="molecule type" value="Genomic_DNA"/>
</dbReference>
<feature type="region of interest" description="Disordered" evidence="1">
    <location>
        <begin position="1"/>
        <end position="30"/>
    </location>
</feature>
<reference evidence="2 3" key="1">
    <citation type="submission" date="2013-11" db="EMBL/GenBank/DDBJ databases">
        <title>The Genome Sequence of Phytophthora parasitica CJ01A1.</title>
        <authorList>
            <consortium name="The Broad Institute Genomics Platform"/>
            <person name="Russ C."/>
            <person name="Tyler B."/>
            <person name="Panabieres F."/>
            <person name="Shan W."/>
            <person name="Tripathy S."/>
            <person name="Grunwald N."/>
            <person name="Machado M."/>
            <person name="Johnson C.S."/>
            <person name="Walker B."/>
            <person name="Young S.K."/>
            <person name="Zeng Q."/>
            <person name="Gargeya S."/>
            <person name="Fitzgerald M."/>
            <person name="Haas B."/>
            <person name="Abouelleil A."/>
            <person name="Allen A.W."/>
            <person name="Alvarado L."/>
            <person name="Arachchi H.M."/>
            <person name="Berlin A.M."/>
            <person name="Chapman S.B."/>
            <person name="Gainer-Dewar J."/>
            <person name="Goldberg J."/>
            <person name="Griggs A."/>
            <person name="Gujja S."/>
            <person name="Hansen M."/>
            <person name="Howarth C."/>
            <person name="Imamovic A."/>
            <person name="Ireland A."/>
            <person name="Larimer J."/>
            <person name="McCowan C."/>
            <person name="Murphy C."/>
            <person name="Pearson M."/>
            <person name="Poon T.W."/>
            <person name="Priest M."/>
            <person name="Roberts A."/>
            <person name="Saif S."/>
            <person name="Shea T."/>
            <person name="Sisk P."/>
            <person name="Sykes S."/>
            <person name="Wortman J."/>
            <person name="Nusbaum C."/>
            <person name="Birren B."/>
        </authorList>
    </citation>
    <scope>NUCLEOTIDE SEQUENCE [LARGE SCALE GENOMIC DNA]</scope>
    <source>
        <strain evidence="2 3">CJ01A1</strain>
    </source>
</reference>
<evidence type="ECO:0000313" key="2">
    <source>
        <dbReference type="EMBL" id="ETO99488.1"/>
    </source>
</evidence>
<evidence type="ECO:0000256" key="1">
    <source>
        <dbReference type="SAM" id="MobiDB-lite"/>
    </source>
</evidence>
<protein>
    <submittedName>
        <fullName evidence="2">Uncharacterized protein</fullName>
    </submittedName>
</protein>
<feature type="region of interest" description="Disordered" evidence="1">
    <location>
        <begin position="78"/>
        <end position="105"/>
    </location>
</feature>
<name>W2VPY2_PHYNI</name>
<sequence>MSTPASASSTEIELSPGEVNGQQQYHLPAPPEMEYEAEEAAEAAIHAWTKAHRYNVSMKKLALKGEEKVRYRLYKYGQADASRPSKEAPADTAAPAAQTTQASAPNAMSMQQLLVFLTQQQQAA</sequence>
<gene>
    <name evidence="2" type="ORF">F441_23097</name>
</gene>
<dbReference type="Proteomes" id="UP000018958">
    <property type="component" value="Unassembled WGS sequence"/>
</dbReference>
<feature type="compositionally biased region" description="Polar residues" evidence="1">
    <location>
        <begin position="1"/>
        <end position="12"/>
    </location>
</feature>